<sequence>MTEPTSTGPTAEGTAPDGVGALRAVVLDVPDLGTEAGFWAALTGGKAAREDYDWHTVQTPDHWEIAFQLAPDHVPPQWPGQEHPQQAHIDLYVPDLAAASTRAVELGATVLRENERWITLSDLAGHTFDLCLKEESDGVTVMGPTFDCPDASELAGFWSGVLGAPVAYDADGVAMLGGDRPVLFQSVADYNPPRWPDPGYPQQVHLDVEVPDLDAGEAAVLALGAARLPGEGSGFRVFADPAGHPFCLVL</sequence>
<dbReference type="EMBL" id="JACGWV010000002">
    <property type="protein sequence ID" value="MBA8810726.1"/>
    <property type="molecule type" value="Genomic_DNA"/>
</dbReference>
<keyword evidence="2" id="KW-0456">Lyase</keyword>
<keyword evidence="2" id="KW-0560">Oxidoreductase</keyword>
<proteinExistence type="predicted"/>
<feature type="domain" description="Glyoxalase-like" evidence="1">
    <location>
        <begin position="24"/>
        <end position="131"/>
    </location>
</feature>
<feature type="domain" description="Glyoxalase-like" evidence="1">
    <location>
        <begin position="145"/>
        <end position="249"/>
    </location>
</feature>
<dbReference type="PANTHER" id="PTHR35908">
    <property type="entry name" value="HYPOTHETICAL FUSION PROTEIN"/>
    <property type="match status" value="1"/>
</dbReference>
<keyword evidence="2" id="KW-0223">Dioxygenase</keyword>
<gene>
    <name evidence="2" type="ORF">FHX71_004702</name>
</gene>
<evidence type="ECO:0000313" key="2">
    <source>
        <dbReference type="EMBL" id="MBA8810726.1"/>
    </source>
</evidence>
<dbReference type="GO" id="GO:0016829">
    <property type="term" value="F:lyase activity"/>
    <property type="evidence" value="ECO:0007669"/>
    <property type="project" value="UniProtKB-KW"/>
</dbReference>
<dbReference type="Pfam" id="PF18029">
    <property type="entry name" value="Glyoxalase_6"/>
    <property type="match status" value="2"/>
</dbReference>
<evidence type="ECO:0000313" key="3">
    <source>
        <dbReference type="Proteomes" id="UP000540568"/>
    </source>
</evidence>
<dbReference type="InterPro" id="IPR029068">
    <property type="entry name" value="Glyas_Bleomycin-R_OHBP_Dase"/>
</dbReference>
<comment type="caution">
    <text evidence="2">The sequence shown here is derived from an EMBL/GenBank/DDBJ whole genome shotgun (WGS) entry which is preliminary data.</text>
</comment>
<organism evidence="2 3">
    <name type="scientific">Promicromonospora sukumoe</name>
    <dbReference type="NCBI Taxonomy" id="88382"/>
    <lineage>
        <taxon>Bacteria</taxon>
        <taxon>Bacillati</taxon>
        <taxon>Actinomycetota</taxon>
        <taxon>Actinomycetes</taxon>
        <taxon>Micrococcales</taxon>
        <taxon>Promicromonosporaceae</taxon>
        <taxon>Promicromonospora</taxon>
    </lineage>
</organism>
<keyword evidence="3" id="KW-1185">Reference proteome</keyword>
<name>A0A7W3JDA6_9MICO</name>
<protein>
    <submittedName>
        <fullName evidence="2">Catechol 2,3-dioxygenase-like lactoylglutathione lyase family enzyme</fullName>
    </submittedName>
</protein>
<reference evidence="2 3" key="1">
    <citation type="submission" date="2020-07" db="EMBL/GenBank/DDBJ databases">
        <title>Sequencing the genomes of 1000 actinobacteria strains.</title>
        <authorList>
            <person name="Klenk H.-P."/>
        </authorList>
    </citation>
    <scope>NUCLEOTIDE SEQUENCE [LARGE SCALE GENOMIC DNA]</scope>
    <source>
        <strain evidence="2 3">DSM 44121</strain>
    </source>
</reference>
<dbReference type="InterPro" id="IPR041581">
    <property type="entry name" value="Glyoxalase_6"/>
</dbReference>
<dbReference type="Gene3D" id="3.10.180.10">
    <property type="entry name" value="2,3-Dihydroxybiphenyl 1,2-Dioxygenase, domain 1"/>
    <property type="match status" value="2"/>
</dbReference>
<evidence type="ECO:0000259" key="1">
    <source>
        <dbReference type="Pfam" id="PF18029"/>
    </source>
</evidence>
<dbReference type="CDD" id="cd06587">
    <property type="entry name" value="VOC"/>
    <property type="match status" value="2"/>
</dbReference>
<accession>A0A7W3JDA6</accession>
<dbReference type="RefSeq" id="WP_182619787.1">
    <property type="nucleotide sequence ID" value="NZ_BAAATF010000017.1"/>
</dbReference>
<dbReference type="SUPFAM" id="SSF54593">
    <property type="entry name" value="Glyoxalase/Bleomycin resistance protein/Dihydroxybiphenyl dioxygenase"/>
    <property type="match status" value="2"/>
</dbReference>
<dbReference type="PANTHER" id="PTHR35908:SF1">
    <property type="entry name" value="CONSERVED PROTEIN"/>
    <property type="match status" value="1"/>
</dbReference>
<dbReference type="Proteomes" id="UP000540568">
    <property type="component" value="Unassembled WGS sequence"/>
</dbReference>
<dbReference type="GO" id="GO:0051213">
    <property type="term" value="F:dioxygenase activity"/>
    <property type="evidence" value="ECO:0007669"/>
    <property type="project" value="UniProtKB-KW"/>
</dbReference>
<dbReference type="AlphaFoldDB" id="A0A7W3JDA6"/>